<dbReference type="OrthoDB" id="2018754at2759"/>
<dbReference type="GO" id="GO:0007268">
    <property type="term" value="P:chemical synaptic transmission"/>
    <property type="evidence" value="ECO:0007669"/>
    <property type="project" value="TreeGrafter"/>
</dbReference>
<dbReference type="PANTHER" id="PTHR13650">
    <property type="entry name" value="SPATACSIN"/>
    <property type="match status" value="1"/>
</dbReference>
<proteinExistence type="predicted"/>
<dbReference type="EMBL" id="JAHGAV010000016">
    <property type="protein sequence ID" value="KAG6938718.1"/>
    <property type="molecule type" value="Genomic_DNA"/>
</dbReference>
<feature type="non-terminal residue" evidence="3">
    <location>
        <position position="1"/>
    </location>
</feature>
<gene>
    <name evidence="3" type="primary">SPG11</name>
    <name evidence="3" type="ORF">G0U57_005177</name>
</gene>
<dbReference type="GO" id="GO:0030425">
    <property type="term" value="C:dendrite"/>
    <property type="evidence" value="ECO:0007669"/>
    <property type="project" value="TreeGrafter"/>
</dbReference>
<sequence length="2462" mass="281224">SCPAQDGRGPCPPWLKPEVRSGGRLAGSPRRMAGAKRELRVLLVPLAREPRSPLGDTAQVRLNRAQDALGSLLASGGMHLRSLAGGRAGRARGSPIPGPWADFMWEDAENNDPRGNKSKLLALSKNNELFVYELNREDGKSDTTPLYSWNEEKLKKLLEVKNISLSSISSVRILSFKKSTSLLLLNNFILVHLDFPGEDTELQALDCFILDLSPQALERITDVNFCRGVLFLLDNSGWIYIFDTIDGVHLADVDVALFQANVQDENKNTTIMSPLTSVKVSHDLNVAVIVNSSNCAISIDLNLYFREFPGHLFCKKIFQNLPVTRLEGIDEDHLASSDCSMKLRRFSFRTDRSWKAHLSSLYNTSKRPDSPNLVSNICLSWYQYLPHLEHYDYKICETSEKIFSSIPQDIVYILSESTKKDYANINDVGRQWKKIHPEGLEEMMKLECKSVTGFSALFALSAGDKGLTVALWDLETQDVTYYHIGKNCIYVDCSGEEQLCVIQTEHGLSLILFGLTQEEFLNRLIIHGSAGIVDSLCHLNGWGRCSIPIHALEAGLENRQLDTVDFFLKSKENLFSLTSACSLPEQSTNITPQFYLRSVEELKPALDLLCSAIRENDLEAQSKHFSEQLLNLTLAFLNKQIREIFIHTEELDECLQKCVDILTTYIIELRTFMIKFPRKQTNFINIRCDLDEDIPRTEQSQMWETLTPEQVIFEAILNNRIPEAQTFFRVNQNPAQSLQKLIQIGFELVYDSLLKGNVKEASELIRNMGFDVKEQLHKICFYTIDKNIRNLLVKVLQEENYFSEKEKTVIDFVNQVENFYSGSFQDKDIQPLSRFRNWKKEQDLSSHTAVLDTFLTCDKPQIHNREHRIMLNWGQWWDQHIQEMILLPKRSHEEFKSCNPEVLWMYLTSQHDWLNICSWIEESQPHSHTLFQQANWPSLTPDIIDQNTLCSSYMRNEILDKLARNGIFVPSEQDDFELLLLRLIHIGGVMQNPHPVPKCSTASGLDFHTHFILYCLERSLQHLLYTYLDYYSLTPSNCPILDKKELHEAHPWFEFLVQCRGVASNPRDPNMIFQASLANAQILIPSNQASVSSMLLEGHTLLALATTMCAPGGIDQVLQNEDTEKPLKKVDPQLLKMALTPYPKLKAALFPQNTSHGILPPDISLYHLMQSLTPFDPTKLFGWQSSNTLAIADISSDLPHFSSPDLVNKYAIMERLDFSYYLHHGRPSFAFGTFLVQQLVKSKSPKQLIQQAGNEAYALALSFFYIPSIGAACICFLELLGLDSLKLRVDIKVANIIWSFKSRNEESQHSLIRDALVEKLTKLADGGKAAAAEVLISLEEAFWDKIEHQEIKKTSSDSRRQWSLVMQFCKLHDIKLTTSYLKECARSNDWLQFIIQTQMYSYQLDEVISILQDFTPILQDHLMLAFENLQRSRSDTGSHHNNNTGPLKTEHRQSEHTSDLFQILLCCQESPNPESYLLAEGVRHHAPFLSVLAACFQDANIIHCLCVWIITSVDNVTAAEATNHIQGSVENHEWDLHDLSAIWKMFLRRQKSKTLMNGFRLFLKDSPLLHMLEMYELCMDYKKYNEAKTRLHNFQTSLANLKTEDKPTPSISVPWLESQAFFLLELMMQQCRTQYELGKLLQLFADIDKLLPDGPDVKKLCALSQILKDSSISINHSILTSYDTEHFQNECRSVLEQLQERGLFSLARKVAELAELPVDSVVIQEVLQDLHLLKHIGQWHQKQTRIDFWKKCHDSFMKNSISNEAASDFFLGQANIVSESSADEKVNIMEKHVLLTLAGHWLAQSDSVTLDKLEEIEKQIWLCCIAQQTLNRDDGLVKSRFSHQVSVSGELSFDNLAKEFSFSKLTALNTSKYLQLDGLAFQNMSENLLDKAEVESLSFLIGRLLDEGSIHEASRVCRYFHFYSRDVSLVLHCRALASGEADLNNLHPDVRAVLLVGDTADEKDTPQPRRLQNTSSIENRSHVLAPSPDDLVITSLRTLIDQCVHGRNYCRQVLCLYELSKELNCSYSEISAHDSEKMLQAILLSQHPDRCKKAQVFITTQGLQSETVAELVAEEIMQELLVSSERKGQKQIVNPADETQAFLELAKLCKDHTLVGMKLLDKISSVPRGELSCTTELLILAHNCFSLTCHMEGIIRVLQTARLLTEEHLAPNEEFGLVVRLLTGIGRYNEMTYIFDLLHEKHYFEVLMRKKLDPSGTLKTALLDYIKRCRPGDSEKHNMIALCFSMCREIGENHEAAACIQLKLIESQPWEESLRDVPNLKKLLMKALTLFIDAAESYSKDSCVRQSLRCNRLTKLITLQLHFLNTNQSTMLINLNRQNLMYCIMSLPRFYQAAIVAEAYDFVPDWAEVLYQQVIIKGDFNYLEEFKQQRLLKSNVFEEIAKKVKQHQPTETAQKNLKTLLTYCEDIYLYYKLAYDNKFSDVVNMLLKDAQTGCCLKDMLAN</sequence>
<dbReference type="GO" id="GO:0005737">
    <property type="term" value="C:cytoplasm"/>
    <property type="evidence" value="ECO:0007669"/>
    <property type="project" value="TreeGrafter"/>
</dbReference>
<dbReference type="GO" id="GO:0008088">
    <property type="term" value="P:axo-dendritic transport"/>
    <property type="evidence" value="ECO:0007669"/>
    <property type="project" value="TreeGrafter"/>
</dbReference>
<keyword evidence="4" id="KW-1185">Reference proteome</keyword>
<evidence type="ECO:0000256" key="1">
    <source>
        <dbReference type="SAM" id="MobiDB-lite"/>
    </source>
</evidence>
<accession>A0A8T1TC74</accession>
<dbReference type="GO" id="GO:0030424">
    <property type="term" value="C:axon"/>
    <property type="evidence" value="ECO:0007669"/>
    <property type="project" value="TreeGrafter"/>
</dbReference>
<dbReference type="Proteomes" id="UP000765507">
    <property type="component" value="Unassembled WGS sequence"/>
</dbReference>
<dbReference type="PANTHER" id="PTHR13650:SF0">
    <property type="entry name" value="SPATACSIN"/>
    <property type="match status" value="1"/>
</dbReference>
<dbReference type="InterPro" id="IPR028107">
    <property type="entry name" value="Spatacsin_C_dom"/>
</dbReference>
<feature type="domain" description="Spatacsin C-terminal" evidence="2">
    <location>
        <begin position="2114"/>
        <end position="2406"/>
    </location>
</feature>
<organism evidence="3 4">
    <name type="scientific">Chelydra serpentina</name>
    <name type="common">Snapping turtle</name>
    <name type="synonym">Testudo serpentina</name>
    <dbReference type="NCBI Taxonomy" id="8475"/>
    <lineage>
        <taxon>Eukaryota</taxon>
        <taxon>Metazoa</taxon>
        <taxon>Chordata</taxon>
        <taxon>Craniata</taxon>
        <taxon>Vertebrata</taxon>
        <taxon>Euteleostomi</taxon>
        <taxon>Archelosauria</taxon>
        <taxon>Testudinata</taxon>
        <taxon>Testudines</taxon>
        <taxon>Cryptodira</taxon>
        <taxon>Durocryptodira</taxon>
        <taxon>Americhelydia</taxon>
        <taxon>Chelydroidea</taxon>
        <taxon>Chelydridae</taxon>
        <taxon>Chelydra</taxon>
    </lineage>
</organism>
<comment type="caution">
    <text evidence="3">The sequence shown here is derived from an EMBL/GenBank/DDBJ whole genome shotgun (WGS) entry which is preliminary data.</text>
</comment>
<name>A0A8T1TC74_CHESE</name>
<evidence type="ECO:0000313" key="3">
    <source>
        <dbReference type="EMBL" id="KAG6938718.1"/>
    </source>
</evidence>
<protein>
    <submittedName>
        <fullName evidence="3">Spastic paraplegia 11 (Autosomal recessive)</fullName>
    </submittedName>
</protein>
<evidence type="ECO:0000313" key="4">
    <source>
        <dbReference type="Proteomes" id="UP000765507"/>
    </source>
</evidence>
<dbReference type="Pfam" id="PF14649">
    <property type="entry name" value="Spatacsin_C"/>
    <property type="match status" value="1"/>
</dbReference>
<evidence type="ECO:0000259" key="2">
    <source>
        <dbReference type="Pfam" id="PF14649"/>
    </source>
</evidence>
<reference evidence="3 4" key="1">
    <citation type="journal article" date="2020" name="G3 (Bethesda)">
        <title>Draft Genome of the Common Snapping Turtle, Chelydra serpentina, a Model for Phenotypic Plasticity in Reptiles.</title>
        <authorList>
            <person name="Das D."/>
            <person name="Singh S.K."/>
            <person name="Bierstedt J."/>
            <person name="Erickson A."/>
            <person name="Galli G.L.J."/>
            <person name="Crossley D.A. 2nd"/>
            <person name="Rhen T."/>
        </authorList>
    </citation>
    <scope>NUCLEOTIDE SEQUENCE [LARGE SCALE GENOMIC DNA]</scope>
    <source>
        <strain evidence="3">KW</strain>
    </source>
</reference>
<dbReference type="GO" id="GO:0045202">
    <property type="term" value="C:synapse"/>
    <property type="evidence" value="ECO:0007669"/>
    <property type="project" value="TreeGrafter"/>
</dbReference>
<dbReference type="GO" id="GO:0007409">
    <property type="term" value="P:axonogenesis"/>
    <property type="evidence" value="ECO:0007669"/>
    <property type="project" value="TreeGrafter"/>
</dbReference>
<feature type="region of interest" description="Disordered" evidence="1">
    <location>
        <begin position="1"/>
        <end position="31"/>
    </location>
</feature>
<dbReference type="InterPro" id="IPR028103">
    <property type="entry name" value="Spatacsin"/>
</dbReference>
<dbReference type="GO" id="GO:0048489">
    <property type="term" value="P:synaptic vesicle transport"/>
    <property type="evidence" value="ECO:0007669"/>
    <property type="project" value="TreeGrafter"/>
</dbReference>